<accession>A0A1G9CV78</accession>
<evidence type="ECO:0000259" key="2">
    <source>
        <dbReference type="Pfam" id="PF01261"/>
    </source>
</evidence>
<sequence length="303" mass="33463">MQDSSRRRFLKAASATCAATLLPLGCSQSGGTEPWFRISLAQWSLHRAFQNGVANPQNFPRLARQLFGIEAVEYVNQFYADSLSDRVIKNLKGQADGEGVQNLLVMVDGEGQLGADTQAERQHTVTRHRRWAEMAKALGCHSIRVNAQSSGSYAEQMKKAADGLRLLAENCADLGLNVLVENHGGLSSNGQWLAGVMELADHPRVGTLPDFGNFTIDRDSGEKYDRYQGVRELMPWAKAVSAKSYDFDNSGNALVTDFPRMLGIVKDAGYRGWVGIEYEGNRLSEFEGIRHTLALLERIRRAG</sequence>
<dbReference type="PANTHER" id="PTHR12110">
    <property type="entry name" value="HYDROXYPYRUVATE ISOMERASE"/>
    <property type="match status" value="1"/>
</dbReference>
<keyword evidence="1" id="KW-0732">Signal</keyword>
<evidence type="ECO:0000313" key="3">
    <source>
        <dbReference type="EMBL" id="SDK55334.1"/>
    </source>
</evidence>
<dbReference type="STRING" id="658219.SAMN05216212_2630"/>
<gene>
    <name evidence="3" type="ORF">SAMN05216212_2630</name>
</gene>
<evidence type="ECO:0000313" key="4">
    <source>
        <dbReference type="Proteomes" id="UP000199305"/>
    </source>
</evidence>
<dbReference type="Gene3D" id="3.20.20.150">
    <property type="entry name" value="Divalent-metal-dependent TIM barrel enzymes"/>
    <property type="match status" value="1"/>
</dbReference>
<protein>
    <submittedName>
        <fullName evidence="3">Tat (Twin-arginine translocation) pathway signal sequence</fullName>
    </submittedName>
</protein>
<dbReference type="NCBIfam" id="TIGR01409">
    <property type="entry name" value="TAT_signal_seq"/>
    <property type="match status" value="1"/>
</dbReference>
<dbReference type="InterPro" id="IPR013022">
    <property type="entry name" value="Xyl_isomerase-like_TIM-brl"/>
</dbReference>
<dbReference type="OrthoDB" id="9810637at2"/>
<dbReference type="PROSITE" id="PS51318">
    <property type="entry name" value="TAT"/>
    <property type="match status" value="1"/>
</dbReference>
<name>A0A1G9CV78_9GAMM</name>
<keyword evidence="4" id="KW-1185">Reference proteome</keyword>
<proteinExistence type="predicted"/>
<dbReference type="Proteomes" id="UP000199305">
    <property type="component" value="Unassembled WGS sequence"/>
</dbReference>
<dbReference type="SUPFAM" id="SSF51658">
    <property type="entry name" value="Xylose isomerase-like"/>
    <property type="match status" value="1"/>
</dbReference>
<organism evidence="3 4">
    <name type="scientific">Microbulbifer yueqingensis</name>
    <dbReference type="NCBI Taxonomy" id="658219"/>
    <lineage>
        <taxon>Bacteria</taxon>
        <taxon>Pseudomonadati</taxon>
        <taxon>Pseudomonadota</taxon>
        <taxon>Gammaproteobacteria</taxon>
        <taxon>Cellvibrionales</taxon>
        <taxon>Microbulbiferaceae</taxon>
        <taxon>Microbulbifer</taxon>
    </lineage>
</organism>
<dbReference type="InterPro" id="IPR050312">
    <property type="entry name" value="IolE/XylAMocC-like"/>
</dbReference>
<dbReference type="PANTHER" id="PTHR12110:SF53">
    <property type="entry name" value="BLR5974 PROTEIN"/>
    <property type="match status" value="1"/>
</dbReference>
<dbReference type="RefSeq" id="WP_091514935.1">
    <property type="nucleotide sequence ID" value="NZ_FNFH01000005.1"/>
</dbReference>
<dbReference type="InterPro" id="IPR019546">
    <property type="entry name" value="TAT_signal_bac_arc"/>
</dbReference>
<dbReference type="AlphaFoldDB" id="A0A1G9CV78"/>
<evidence type="ECO:0000256" key="1">
    <source>
        <dbReference type="ARBA" id="ARBA00022729"/>
    </source>
</evidence>
<dbReference type="Pfam" id="PF01261">
    <property type="entry name" value="AP_endonuc_2"/>
    <property type="match status" value="1"/>
</dbReference>
<reference evidence="4" key="1">
    <citation type="submission" date="2016-10" db="EMBL/GenBank/DDBJ databases">
        <authorList>
            <person name="Varghese N."/>
            <person name="Submissions S."/>
        </authorList>
    </citation>
    <scope>NUCLEOTIDE SEQUENCE [LARGE SCALE GENOMIC DNA]</scope>
    <source>
        <strain evidence="4">CGMCC 1.10658</strain>
    </source>
</reference>
<feature type="domain" description="Xylose isomerase-like TIM barrel" evidence="2">
    <location>
        <begin position="62"/>
        <end position="298"/>
    </location>
</feature>
<dbReference type="InterPro" id="IPR006311">
    <property type="entry name" value="TAT_signal"/>
</dbReference>
<dbReference type="InterPro" id="IPR036237">
    <property type="entry name" value="Xyl_isomerase-like_sf"/>
</dbReference>
<dbReference type="EMBL" id="FNFH01000005">
    <property type="protein sequence ID" value="SDK55334.1"/>
    <property type="molecule type" value="Genomic_DNA"/>
</dbReference>